<feature type="compositionally biased region" description="Basic and acidic residues" evidence="1">
    <location>
        <begin position="34"/>
        <end position="46"/>
    </location>
</feature>
<reference evidence="2" key="1">
    <citation type="submission" date="2021-09" db="EMBL/GenBank/DDBJ databases">
        <authorList>
            <person name="Prude D.S."/>
            <person name="Stokes N.T."/>
            <person name="Pimienta A.M."/>
            <person name="Mendez E."/>
            <person name="Powell L.D."/>
            <person name="Woodhouse A.S."/>
            <person name="Cunningham F.J."/>
            <person name="Greenfield T.L."/>
            <person name="Smith J.A."/>
            <person name="Hatke H.L."/>
            <person name="Salama S."/>
            <person name="Beyer A.R."/>
            <person name="Klyczek K."/>
            <person name="Garlena R.A."/>
            <person name="Russell D.A."/>
            <person name="Pope W.H."/>
            <person name="Jacobs-Sera D."/>
            <person name="Hatfull G.F."/>
        </authorList>
    </citation>
    <scope>NUCLEOTIDE SEQUENCE</scope>
</reference>
<dbReference type="KEGG" id="vg:77925160"/>
<keyword evidence="3" id="KW-1185">Reference proteome</keyword>
<accession>A0AAE8Y886</accession>
<dbReference type="RefSeq" id="YP_010649606.1">
    <property type="nucleotide sequence ID" value="NC_070770.1"/>
</dbReference>
<evidence type="ECO:0000313" key="3">
    <source>
        <dbReference type="Proteomes" id="UP000827738"/>
    </source>
</evidence>
<sequence length="66" mass="7341">MADSCCALCRTPSGVCASRYACQHHKVFQAQDEADARARRTHRDPTADQAIANAMRDAIPNRRTRP</sequence>
<dbReference type="EMBL" id="OK040780">
    <property type="protein sequence ID" value="UDL14899.1"/>
    <property type="molecule type" value="Genomic_DNA"/>
</dbReference>
<organism evidence="2 3">
    <name type="scientific">Arthrobacter phage Sarge</name>
    <dbReference type="NCBI Taxonomy" id="2885974"/>
    <lineage>
        <taxon>Viruses</taxon>
        <taxon>Duplodnaviria</taxon>
        <taxon>Heunggongvirae</taxon>
        <taxon>Uroviricota</taxon>
        <taxon>Caudoviricetes</taxon>
        <taxon>Sargevirus</taxon>
        <taxon>Sargevirus sarge</taxon>
    </lineage>
</organism>
<protein>
    <submittedName>
        <fullName evidence="2">Uncharacterized protein</fullName>
    </submittedName>
</protein>
<proteinExistence type="predicted"/>
<evidence type="ECO:0000256" key="1">
    <source>
        <dbReference type="SAM" id="MobiDB-lite"/>
    </source>
</evidence>
<name>A0AAE8Y886_9CAUD</name>
<evidence type="ECO:0000313" key="2">
    <source>
        <dbReference type="EMBL" id="UDL14899.1"/>
    </source>
</evidence>
<dbReference type="GeneID" id="77925160"/>
<feature type="region of interest" description="Disordered" evidence="1">
    <location>
        <begin position="31"/>
        <end position="66"/>
    </location>
</feature>
<dbReference type="Proteomes" id="UP000827738">
    <property type="component" value="Segment"/>
</dbReference>
<gene>
    <name evidence="2" type="primary">52</name>
    <name evidence="2" type="ORF">SEA_SARGE_52</name>
</gene>